<accession>A0ABS4JAG2</accession>
<gene>
    <name evidence="5" type="ORF">J2Z66_008492</name>
</gene>
<dbReference type="RefSeq" id="WP_209979619.1">
    <property type="nucleotide sequence ID" value="NZ_JAGGLB010000058.1"/>
</dbReference>
<dbReference type="Pfam" id="PF01547">
    <property type="entry name" value="SBP_bac_1"/>
    <property type="match status" value="1"/>
</dbReference>
<feature type="signal peptide" evidence="4">
    <location>
        <begin position="1"/>
        <end position="20"/>
    </location>
</feature>
<proteinExistence type="inferred from homology"/>
<dbReference type="PANTHER" id="PTHR30061:SF50">
    <property type="entry name" value="MALTOSE_MALTODEXTRIN-BINDING PERIPLASMIC PROTEIN"/>
    <property type="match status" value="1"/>
</dbReference>
<dbReference type="SUPFAM" id="SSF53850">
    <property type="entry name" value="Periplasmic binding protein-like II"/>
    <property type="match status" value="1"/>
</dbReference>
<keyword evidence="6" id="KW-1185">Reference proteome</keyword>
<dbReference type="EMBL" id="JAGGLB010000058">
    <property type="protein sequence ID" value="MBP1996832.1"/>
    <property type="molecule type" value="Genomic_DNA"/>
</dbReference>
<protein>
    <submittedName>
        <fullName evidence="5">Raffinose/stachyose/melibiose transport system substrate-binding protein</fullName>
    </submittedName>
</protein>
<evidence type="ECO:0000313" key="5">
    <source>
        <dbReference type="EMBL" id="MBP1996832.1"/>
    </source>
</evidence>
<evidence type="ECO:0000256" key="2">
    <source>
        <dbReference type="ARBA" id="ARBA00022448"/>
    </source>
</evidence>
<keyword evidence="3 4" id="KW-0732">Signal</keyword>
<dbReference type="PANTHER" id="PTHR30061">
    <property type="entry name" value="MALTOSE-BINDING PERIPLASMIC PROTEIN"/>
    <property type="match status" value="1"/>
</dbReference>
<evidence type="ECO:0000256" key="4">
    <source>
        <dbReference type="SAM" id="SignalP"/>
    </source>
</evidence>
<sequence>MKKAVSMFIFFCCSVLILSACSTKENDNKVNSSINPVDKPKEIKLKVSLTTDDLTGIEQLAKDFEAQNKGVTVQITRAPDAQFQQTLNAGLATQDAPDLFLQWPGASAVGIAIQAGYMTDLSSLEPVSKIDKGLLTSFSAEDKVYAIPWAKNFLGVYYNKTLFDKNGLKVPTNWNDLLEAAEQLKAAGVTPFAFPEKDSNSMFLWFALAPSTVYAKDIDWDRKRYANEVKFASSEYWKATADQFKLLFEKGYLGKDVNGISTDAAKAMIAEGKAAMIVDGNWGVGDYEKIAEKAGIVMGMFPLPGNQAGETTWLSAAPSTGLGLWSGSENQETAKKFIEFIYADENVPTLIGQGQFSTLSTVNMESNPIFNDILNAAQNGPTYQFLDVGQPKEPSSEAFISETQAVLGGASTFEKVLEVADKSWDKAVSSKK</sequence>
<dbReference type="PROSITE" id="PS51257">
    <property type="entry name" value="PROKAR_LIPOPROTEIN"/>
    <property type="match status" value="1"/>
</dbReference>
<keyword evidence="2" id="KW-0813">Transport</keyword>
<dbReference type="Gene3D" id="3.40.190.10">
    <property type="entry name" value="Periplasmic binding protein-like II"/>
    <property type="match status" value="2"/>
</dbReference>
<evidence type="ECO:0000313" key="6">
    <source>
        <dbReference type="Proteomes" id="UP001519287"/>
    </source>
</evidence>
<feature type="chain" id="PRO_5047172533" evidence="4">
    <location>
        <begin position="21"/>
        <end position="432"/>
    </location>
</feature>
<comment type="caution">
    <text evidence="5">The sequence shown here is derived from an EMBL/GenBank/DDBJ whole genome shotgun (WGS) entry which is preliminary data.</text>
</comment>
<reference evidence="5 6" key="1">
    <citation type="submission" date="2021-03" db="EMBL/GenBank/DDBJ databases">
        <title>Genomic Encyclopedia of Type Strains, Phase IV (KMG-IV): sequencing the most valuable type-strain genomes for metagenomic binning, comparative biology and taxonomic classification.</title>
        <authorList>
            <person name="Goeker M."/>
        </authorList>
    </citation>
    <scope>NUCLEOTIDE SEQUENCE [LARGE SCALE GENOMIC DNA]</scope>
    <source>
        <strain evidence="5 6">DSM 26048</strain>
    </source>
</reference>
<organism evidence="5 6">
    <name type="scientific">Paenibacillus eucommiae</name>
    <dbReference type="NCBI Taxonomy" id="1355755"/>
    <lineage>
        <taxon>Bacteria</taxon>
        <taxon>Bacillati</taxon>
        <taxon>Bacillota</taxon>
        <taxon>Bacilli</taxon>
        <taxon>Bacillales</taxon>
        <taxon>Paenibacillaceae</taxon>
        <taxon>Paenibacillus</taxon>
    </lineage>
</organism>
<evidence type="ECO:0000256" key="3">
    <source>
        <dbReference type="ARBA" id="ARBA00022729"/>
    </source>
</evidence>
<evidence type="ECO:0000256" key="1">
    <source>
        <dbReference type="ARBA" id="ARBA00008520"/>
    </source>
</evidence>
<dbReference type="InterPro" id="IPR006059">
    <property type="entry name" value="SBP"/>
</dbReference>
<comment type="similarity">
    <text evidence="1">Belongs to the bacterial solute-binding protein 1 family.</text>
</comment>
<dbReference type="Proteomes" id="UP001519287">
    <property type="component" value="Unassembled WGS sequence"/>
</dbReference>
<name>A0ABS4JAG2_9BACL</name>